<dbReference type="Proteomes" id="UP000000557">
    <property type="component" value="Chromosome"/>
</dbReference>
<dbReference type="EnsemblBacteria" id="BAC90412">
    <property type="protein sequence ID" value="BAC90412"/>
    <property type="gene ID" value="BAC90412"/>
</dbReference>
<dbReference type="KEGG" id="gvi:glr2471"/>
<organism evidence="1 2">
    <name type="scientific">Gloeobacter violaceus (strain ATCC 29082 / PCC 7421)</name>
    <dbReference type="NCBI Taxonomy" id="251221"/>
    <lineage>
        <taxon>Bacteria</taxon>
        <taxon>Bacillati</taxon>
        <taxon>Cyanobacteriota</taxon>
        <taxon>Cyanophyceae</taxon>
        <taxon>Gloeobacterales</taxon>
        <taxon>Gloeobacteraceae</taxon>
        <taxon>Gloeobacter</taxon>
    </lineage>
</organism>
<dbReference type="HOGENOM" id="CLU_1568528_0_0_3"/>
<name>Q7NHR4_GLOVI</name>
<evidence type="ECO:0000313" key="2">
    <source>
        <dbReference type="Proteomes" id="UP000000557"/>
    </source>
</evidence>
<sequence>MDVKFIAYRKASRLPKRDQEHIENRIRRDLEERVRLQRLLHPAANPVLPVLEWSIDSIEQAEQAAEQLRKLWQLGQAPIASVVGVLEEHFVHVLDIETREGFDGISAVAYAPAERAVAAVAVTRHGVAGERQRRGEVWLVDLQPSWSRPSPAGNLTLKRTSGIFGSHQMQ</sequence>
<dbReference type="eggNOG" id="COG2856">
    <property type="taxonomic scope" value="Bacteria"/>
</dbReference>
<keyword evidence="2" id="KW-1185">Reference proteome</keyword>
<dbReference type="AlphaFoldDB" id="Q7NHR4"/>
<protein>
    <submittedName>
        <fullName evidence="1">Glr2471 protein</fullName>
    </submittedName>
</protein>
<dbReference type="InterPro" id="IPR052345">
    <property type="entry name" value="Rad_response_metalloprotease"/>
</dbReference>
<dbReference type="PANTHER" id="PTHR43236:SF1">
    <property type="entry name" value="BLL7220 PROTEIN"/>
    <property type="match status" value="1"/>
</dbReference>
<proteinExistence type="predicted"/>
<dbReference type="PANTHER" id="PTHR43236">
    <property type="entry name" value="ANTITOXIN HIGA1"/>
    <property type="match status" value="1"/>
</dbReference>
<reference evidence="1 2" key="2">
    <citation type="journal article" date="2003" name="DNA Res.">
        <title>Complete genome structure of Gloeobacter violaceus PCC 7421, a cyanobacterium that lacks thylakoids (supplement).</title>
        <authorList>
            <person name="Nakamura Y."/>
            <person name="Kaneko T."/>
            <person name="Sato S."/>
            <person name="Mimuro M."/>
            <person name="Miyashita H."/>
            <person name="Tsuchiya T."/>
            <person name="Sasamoto S."/>
            <person name="Watanabe A."/>
            <person name="Kawashima K."/>
            <person name="Kishida Y."/>
            <person name="Kiyokawa C."/>
            <person name="Kohara M."/>
            <person name="Matsumoto M."/>
            <person name="Matsuno A."/>
            <person name="Nakazaki N."/>
            <person name="Shimpo S."/>
            <person name="Takeuchi C."/>
            <person name="Yamada M."/>
            <person name="Tabata S."/>
        </authorList>
    </citation>
    <scope>NUCLEOTIDE SEQUENCE [LARGE SCALE GENOMIC DNA]</scope>
    <source>
        <strain evidence="2">ATCC 29082 / PCC 7421</strain>
    </source>
</reference>
<accession>Q7NHR4</accession>
<evidence type="ECO:0000313" key="1">
    <source>
        <dbReference type="EMBL" id="BAC90412.1"/>
    </source>
</evidence>
<dbReference type="InParanoid" id="Q7NHR4"/>
<dbReference type="EMBL" id="BA000045">
    <property type="protein sequence ID" value="BAC90412.1"/>
    <property type="molecule type" value="Genomic_DNA"/>
</dbReference>
<gene>
    <name evidence="1" type="ordered locus">glr2471</name>
</gene>
<reference evidence="1 2" key="1">
    <citation type="journal article" date="2003" name="DNA Res.">
        <title>Complete genome structure of Gloeobacter violaceus PCC 7421, a cyanobacterium that lacks thylakoids.</title>
        <authorList>
            <person name="Nakamura Y."/>
            <person name="Kaneko T."/>
            <person name="Sato S."/>
            <person name="Mimuro M."/>
            <person name="Miyashita H."/>
            <person name="Tsuchiya T."/>
            <person name="Sasamoto S."/>
            <person name="Watanabe A."/>
            <person name="Kawashima K."/>
            <person name="Kishida Y."/>
            <person name="Kiyokawa C."/>
            <person name="Kohara M."/>
            <person name="Matsumoto M."/>
            <person name="Matsuno A."/>
            <person name="Nakazaki N."/>
            <person name="Shimpo S."/>
            <person name="Takeuchi C."/>
            <person name="Yamada M."/>
            <person name="Tabata S."/>
        </authorList>
    </citation>
    <scope>NUCLEOTIDE SEQUENCE [LARGE SCALE GENOMIC DNA]</scope>
    <source>
        <strain evidence="2">ATCC 29082 / PCC 7421</strain>
    </source>
</reference>
<dbReference type="RefSeq" id="WP_011142466.1">
    <property type="nucleotide sequence ID" value="NC_005125.1"/>
</dbReference>
<dbReference type="OrthoDB" id="9794834at2"/>